<keyword evidence="3" id="KW-1185">Reference proteome</keyword>
<proteinExistence type="predicted"/>
<dbReference type="OrthoDB" id="582607at2"/>
<evidence type="ECO:0000313" key="2">
    <source>
        <dbReference type="EMBL" id="AGY57211.1"/>
    </source>
</evidence>
<dbReference type="Proteomes" id="UP000017396">
    <property type="component" value="Chromosome"/>
</dbReference>
<dbReference type="STRING" id="1183438.GKIL_0965"/>
<evidence type="ECO:0000259" key="1">
    <source>
        <dbReference type="Pfam" id="PF12680"/>
    </source>
</evidence>
<feature type="domain" description="SnoaL-like" evidence="1">
    <location>
        <begin position="18"/>
        <end position="110"/>
    </location>
</feature>
<dbReference type="RefSeq" id="WP_023172274.1">
    <property type="nucleotide sequence ID" value="NC_022600.1"/>
</dbReference>
<dbReference type="Pfam" id="PF12680">
    <property type="entry name" value="SnoaL_2"/>
    <property type="match status" value="1"/>
</dbReference>
<dbReference type="SUPFAM" id="SSF54427">
    <property type="entry name" value="NTF2-like"/>
    <property type="match status" value="1"/>
</dbReference>
<dbReference type="InterPro" id="IPR032710">
    <property type="entry name" value="NTF2-like_dom_sf"/>
</dbReference>
<dbReference type="HOGENOM" id="CLU_119503_1_0_3"/>
<evidence type="ECO:0000313" key="3">
    <source>
        <dbReference type="Proteomes" id="UP000017396"/>
    </source>
</evidence>
<protein>
    <recommendedName>
        <fullName evidence="1">SnoaL-like domain-containing protein</fullName>
    </recommendedName>
</protein>
<dbReference type="EMBL" id="CP003587">
    <property type="protein sequence ID" value="AGY57211.1"/>
    <property type="molecule type" value="Genomic_DNA"/>
</dbReference>
<dbReference type="eggNOG" id="COG3631">
    <property type="taxonomic scope" value="Bacteria"/>
</dbReference>
<gene>
    <name evidence="2" type="ORF">GKIL_0965</name>
</gene>
<dbReference type="KEGG" id="glj:GKIL_0965"/>
<accession>U5QE62</accession>
<reference evidence="2 3" key="1">
    <citation type="journal article" date="2013" name="PLoS ONE">
        <title>Cultivation and Complete Genome Sequencing of Gloeobacter kilaueensis sp. nov., from a Lava Cave in Kilauea Caldera, Hawai'i.</title>
        <authorList>
            <person name="Saw J.H."/>
            <person name="Schatz M."/>
            <person name="Brown M.V."/>
            <person name="Kunkel D.D."/>
            <person name="Foster J.S."/>
            <person name="Shick H."/>
            <person name="Christensen S."/>
            <person name="Hou S."/>
            <person name="Wan X."/>
            <person name="Donachie S.P."/>
        </authorList>
    </citation>
    <scope>NUCLEOTIDE SEQUENCE [LARGE SCALE GENOMIC DNA]</scope>
    <source>
        <strain evidence="3">JS</strain>
    </source>
</reference>
<dbReference type="InterPro" id="IPR037401">
    <property type="entry name" value="SnoaL-like"/>
</dbReference>
<name>U5QE62_GLOK1</name>
<dbReference type="Gene3D" id="3.10.450.50">
    <property type="match status" value="1"/>
</dbReference>
<organism evidence="2 3">
    <name type="scientific">Gloeobacter kilaueensis (strain ATCC BAA-2537 / CCAP 1431/1 / ULC 316 / JS1)</name>
    <dbReference type="NCBI Taxonomy" id="1183438"/>
    <lineage>
        <taxon>Bacteria</taxon>
        <taxon>Bacillati</taxon>
        <taxon>Cyanobacteriota</taxon>
        <taxon>Cyanophyceae</taxon>
        <taxon>Gloeobacterales</taxon>
        <taxon>Gloeobacteraceae</taxon>
        <taxon>Gloeobacter</taxon>
    </lineage>
</organism>
<sequence>MPNPTAEHFMHTLQQIEQTRDVQPMVALFSDDSQLSNLAIEEPLRGTAGARQFWLGYLSAFRHVSTRFTRALEAKQVAVLEWVSEGALPDERPIHYRGVTIIEFEDDKVRNFRSYYDSAAFALY</sequence>
<dbReference type="AlphaFoldDB" id="U5QE62"/>